<evidence type="ECO:0000313" key="2">
    <source>
        <dbReference type="EMBL" id="AAU46724.1"/>
    </source>
</evidence>
<gene>
    <name evidence="2" type="ordered locus">BMAA0897</name>
</gene>
<feature type="region of interest" description="Disordered" evidence="1">
    <location>
        <begin position="50"/>
        <end position="86"/>
    </location>
</feature>
<feature type="compositionally biased region" description="Basic and acidic residues" evidence="1">
    <location>
        <begin position="110"/>
        <end position="123"/>
    </location>
</feature>
<dbReference type="Proteomes" id="UP000006693">
    <property type="component" value="Chromosome 2"/>
</dbReference>
<name>A0A0H2WD04_BURMA</name>
<reference evidence="2 3" key="1">
    <citation type="journal article" date="2004" name="Proc. Natl. Acad. Sci. U.S.A.">
        <title>Structural flexibility in the Burkholderia mallei genome.</title>
        <authorList>
            <person name="Nierman W.C."/>
            <person name="DeShazer D."/>
            <person name="Kim H.S."/>
            <person name="Tettelin H."/>
            <person name="Nelson K.E."/>
            <person name="Feldblyum T."/>
            <person name="Ulrich R.L."/>
            <person name="Ronning C.M."/>
            <person name="Brinkac L.M."/>
            <person name="Daugherty S.C."/>
            <person name="Davidsen T.D."/>
            <person name="Deboy R.T."/>
            <person name="Dimitrov G."/>
            <person name="Dodson R.J."/>
            <person name="Durkin A.S."/>
            <person name="Gwinn M.L."/>
            <person name="Haft D.H."/>
            <person name="Khouri H."/>
            <person name="Kolonay J.F."/>
            <person name="Madupu R."/>
            <person name="Mohammoud Y."/>
            <person name="Nelson W.C."/>
            <person name="Radune D."/>
            <person name="Romero C.M."/>
            <person name="Sarria S."/>
            <person name="Selengut J."/>
            <person name="Shamblin C."/>
            <person name="Sullivan S.A."/>
            <person name="White O."/>
            <person name="Yu Y."/>
            <person name="Zafar N."/>
            <person name="Zhou L."/>
            <person name="Fraser C.M."/>
        </authorList>
    </citation>
    <scope>NUCLEOTIDE SEQUENCE [LARGE SCALE GENOMIC DNA]</scope>
    <source>
        <strain evidence="2 3">ATCC 23344</strain>
    </source>
</reference>
<dbReference type="EMBL" id="CP000011">
    <property type="protein sequence ID" value="AAU46724.1"/>
    <property type="molecule type" value="Genomic_DNA"/>
</dbReference>
<feature type="compositionally biased region" description="Basic residues" evidence="1">
    <location>
        <begin position="58"/>
        <end position="68"/>
    </location>
</feature>
<evidence type="ECO:0000256" key="1">
    <source>
        <dbReference type="SAM" id="MobiDB-lite"/>
    </source>
</evidence>
<sequence>MYSDRVAPPVHRVPDIPPLTASRAFGRIAGTHSAVAAPLRDAHGCFAPHAKCGGSRRPTCRLQRHRAPRSAATSSTEKVMSAPSLPLHGLRAIGKQRIARSRMTLPARAPIKDRLDHDRSQPQ</sequence>
<evidence type="ECO:0000313" key="3">
    <source>
        <dbReference type="Proteomes" id="UP000006693"/>
    </source>
</evidence>
<keyword evidence="3" id="KW-1185">Reference proteome</keyword>
<organism evidence="2 3">
    <name type="scientific">Burkholderia mallei (strain ATCC 23344)</name>
    <dbReference type="NCBI Taxonomy" id="243160"/>
    <lineage>
        <taxon>Bacteria</taxon>
        <taxon>Pseudomonadati</taxon>
        <taxon>Pseudomonadota</taxon>
        <taxon>Betaproteobacteria</taxon>
        <taxon>Burkholderiales</taxon>
        <taxon>Burkholderiaceae</taxon>
        <taxon>Burkholderia</taxon>
        <taxon>pseudomallei group</taxon>
    </lineage>
</organism>
<dbReference type="KEGG" id="bma:BMAA0897"/>
<feature type="region of interest" description="Disordered" evidence="1">
    <location>
        <begin position="101"/>
        <end position="123"/>
    </location>
</feature>
<dbReference type="HOGENOM" id="CLU_2010972_0_0_4"/>
<dbReference type="AlphaFoldDB" id="A0A0H2WD04"/>
<protein>
    <submittedName>
        <fullName evidence="2">Uncharacterized protein</fullName>
    </submittedName>
</protein>
<proteinExistence type="predicted"/>
<accession>A0A0H2WD04</accession>